<keyword evidence="7" id="KW-1185">Reference proteome</keyword>
<feature type="domain" description="Survival protein SurE-like phosphatase/nucleotidase" evidence="5">
    <location>
        <begin position="25"/>
        <end position="223"/>
    </location>
</feature>
<dbReference type="OrthoDB" id="4018688at2759"/>
<sequence>MHHWTYLIRAITAVSFFHSAMACDVLLSNDDGWAGAFIRAQRDSLVNAGFNVVLSGLAQDMSDRGASSAPLQPLAEPCQFNTCPTGSPAEGFNASDPRLNYVNAFAVDAVRYGIQTLSPKIFCSPPEFVISGPNSGPLLGVGTPTSSAIAVACEAAKEGFPAVAFAAGTATKISYTTLTTLPNSRNTLSALLYAELSSNFTHALVDPVPRPILPGGVFLRVNYAPTTFSASGRPTGKCIAASDYKWVLTRQQPGNAVSTVGTCGSKRLPVDRGATRLSQCSTRRQGWT</sequence>
<keyword evidence="4" id="KW-0732">Signal</keyword>
<dbReference type="GO" id="GO:0008252">
    <property type="term" value="F:nucleotidase activity"/>
    <property type="evidence" value="ECO:0007669"/>
    <property type="project" value="InterPro"/>
</dbReference>
<dbReference type="InterPro" id="IPR002828">
    <property type="entry name" value="SurE-like_Pase/nucleotidase"/>
</dbReference>
<dbReference type="EMBL" id="AYKW01000045">
    <property type="protein sequence ID" value="PIL26049.1"/>
    <property type="molecule type" value="Genomic_DNA"/>
</dbReference>
<accession>A0A2G8RX03</accession>
<keyword evidence="3" id="KW-0378">Hydrolase</keyword>
<reference evidence="6 7" key="1">
    <citation type="journal article" date="2015" name="Sci. Rep.">
        <title>Chromosome-level genome map provides insights into diverse defense mechanisms in the medicinal fungus Ganoderma sinense.</title>
        <authorList>
            <person name="Zhu Y."/>
            <person name="Xu J."/>
            <person name="Sun C."/>
            <person name="Zhou S."/>
            <person name="Xu H."/>
            <person name="Nelson D.R."/>
            <person name="Qian J."/>
            <person name="Song J."/>
            <person name="Luo H."/>
            <person name="Xiang L."/>
            <person name="Li Y."/>
            <person name="Xu Z."/>
            <person name="Ji A."/>
            <person name="Wang L."/>
            <person name="Lu S."/>
            <person name="Hayward A."/>
            <person name="Sun W."/>
            <person name="Li X."/>
            <person name="Schwartz D.C."/>
            <person name="Wang Y."/>
            <person name="Chen S."/>
        </authorList>
    </citation>
    <scope>NUCLEOTIDE SEQUENCE [LARGE SCALE GENOMIC DNA]</scope>
    <source>
        <strain evidence="6 7">ZZ0214-1</strain>
    </source>
</reference>
<evidence type="ECO:0000313" key="6">
    <source>
        <dbReference type="EMBL" id="PIL26049.1"/>
    </source>
</evidence>
<dbReference type="InterPro" id="IPR030048">
    <property type="entry name" value="SurE"/>
</dbReference>
<gene>
    <name evidence="6" type="ORF">GSI_11803</name>
</gene>
<dbReference type="InterPro" id="IPR036523">
    <property type="entry name" value="SurE-like_sf"/>
</dbReference>
<evidence type="ECO:0000256" key="3">
    <source>
        <dbReference type="ARBA" id="ARBA00022801"/>
    </source>
</evidence>
<comment type="caution">
    <text evidence="6">The sequence shown here is derived from an EMBL/GenBank/DDBJ whole genome shotgun (WGS) entry which is preliminary data.</text>
</comment>
<dbReference type="STRING" id="1077348.A0A2G8RX03"/>
<feature type="chain" id="PRO_5013573928" description="Survival protein SurE-like phosphatase/nucleotidase domain-containing protein" evidence="4">
    <location>
        <begin position="23"/>
        <end position="288"/>
    </location>
</feature>
<evidence type="ECO:0000256" key="1">
    <source>
        <dbReference type="ARBA" id="ARBA00011062"/>
    </source>
</evidence>
<dbReference type="SUPFAM" id="SSF64167">
    <property type="entry name" value="SurE-like"/>
    <property type="match status" value="1"/>
</dbReference>
<keyword evidence="2" id="KW-0479">Metal-binding</keyword>
<organism evidence="6 7">
    <name type="scientific">Ganoderma sinense ZZ0214-1</name>
    <dbReference type="NCBI Taxonomy" id="1077348"/>
    <lineage>
        <taxon>Eukaryota</taxon>
        <taxon>Fungi</taxon>
        <taxon>Dikarya</taxon>
        <taxon>Basidiomycota</taxon>
        <taxon>Agaricomycotina</taxon>
        <taxon>Agaricomycetes</taxon>
        <taxon>Polyporales</taxon>
        <taxon>Polyporaceae</taxon>
        <taxon>Ganoderma</taxon>
    </lineage>
</organism>
<dbReference type="PANTHER" id="PTHR30457:SF0">
    <property type="entry name" value="PHOSPHATASE, PUTATIVE (AFU_ORTHOLOGUE AFUA_4G01070)-RELATED"/>
    <property type="match status" value="1"/>
</dbReference>
<dbReference type="PANTHER" id="PTHR30457">
    <property type="entry name" value="5'-NUCLEOTIDASE SURE"/>
    <property type="match status" value="1"/>
</dbReference>
<dbReference type="Proteomes" id="UP000230002">
    <property type="component" value="Unassembled WGS sequence"/>
</dbReference>
<evidence type="ECO:0000256" key="4">
    <source>
        <dbReference type="SAM" id="SignalP"/>
    </source>
</evidence>
<evidence type="ECO:0000313" key="7">
    <source>
        <dbReference type="Proteomes" id="UP000230002"/>
    </source>
</evidence>
<proteinExistence type="inferred from homology"/>
<dbReference type="GO" id="GO:0046872">
    <property type="term" value="F:metal ion binding"/>
    <property type="evidence" value="ECO:0007669"/>
    <property type="project" value="UniProtKB-KW"/>
</dbReference>
<evidence type="ECO:0000259" key="5">
    <source>
        <dbReference type="Pfam" id="PF01975"/>
    </source>
</evidence>
<dbReference type="Gene3D" id="3.40.1210.10">
    <property type="entry name" value="Survival protein SurE-like phosphatase/nucleotidase"/>
    <property type="match status" value="1"/>
</dbReference>
<name>A0A2G8RX03_9APHY</name>
<evidence type="ECO:0000256" key="2">
    <source>
        <dbReference type="ARBA" id="ARBA00022723"/>
    </source>
</evidence>
<dbReference type="Pfam" id="PF01975">
    <property type="entry name" value="SurE"/>
    <property type="match status" value="1"/>
</dbReference>
<protein>
    <recommendedName>
        <fullName evidence="5">Survival protein SurE-like phosphatase/nucleotidase domain-containing protein</fullName>
    </recommendedName>
</protein>
<comment type="similarity">
    <text evidence="1">Belongs to the SurE nucleotidase family.</text>
</comment>
<dbReference type="AlphaFoldDB" id="A0A2G8RX03"/>
<feature type="signal peptide" evidence="4">
    <location>
        <begin position="1"/>
        <end position="22"/>
    </location>
</feature>